<reference evidence="1" key="1">
    <citation type="submission" date="2022-11" db="EMBL/GenBank/DDBJ databases">
        <title>Centuries of genome instability and evolution in soft-shell clam transmissible cancer (bioRxiv).</title>
        <authorList>
            <person name="Hart S.F.M."/>
            <person name="Yonemitsu M.A."/>
            <person name="Giersch R.M."/>
            <person name="Beal B.F."/>
            <person name="Arriagada G."/>
            <person name="Davis B.W."/>
            <person name="Ostrander E.A."/>
            <person name="Goff S.P."/>
            <person name="Metzger M.J."/>
        </authorList>
    </citation>
    <scope>NUCLEOTIDE SEQUENCE</scope>
    <source>
        <strain evidence="1">MELC-2E11</strain>
        <tissue evidence="1">Siphon/mantle</tissue>
    </source>
</reference>
<organism evidence="1 2">
    <name type="scientific">Mya arenaria</name>
    <name type="common">Soft-shell clam</name>
    <dbReference type="NCBI Taxonomy" id="6604"/>
    <lineage>
        <taxon>Eukaryota</taxon>
        <taxon>Metazoa</taxon>
        <taxon>Spiralia</taxon>
        <taxon>Lophotrochozoa</taxon>
        <taxon>Mollusca</taxon>
        <taxon>Bivalvia</taxon>
        <taxon>Autobranchia</taxon>
        <taxon>Heteroconchia</taxon>
        <taxon>Euheterodonta</taxon>
        <taxon>Imparidentia</taxon>
        <taxon>Neoheterodontei</taxon>
        <taxon>Myida</taxon>
        <taxon>Myoidea</taxon>
        <taxon>Myidae</taxon>
        <taxon>Mya</taxon>
    </lineage>
</organism>
<sequence>MAPQSQDTRSPELQTIKARSIVDDLNGANFARSHRWHFNRTATVSVQIGDVGPFTTTTKELCVADGLGPDTDFDVGSTDEAVTTASGTTIDKATKDEYTVAIKGTDANGESNILTLTVKVGDCSGKEKMAAALGSLLLSLLAFTILSLCNSPRHFKSPKCSRVPALFKLYMLVDSIAGSQEFLFEMSPSVVTPLSSLTVKAGESAVFICRICGRPYPYRHMDV</sequence>
<evidence type="ECO:0000313" key="2">
    <source>
        <dbReference type="Proteomes" id="UP001164746"/>
    </source>
</evidence>
<protein>
    <submittedName>
        <fullName evidence="1">Uncharacterized protein</fullName>
    </submittedName>
</protein>
<evidence type="ECO:0000313" key="1">
    <source>
        <dbReference type="EMBL" id="WAR10934.1"/>
    </source>
</evidence>
<accession>A0ABY7EPA4</accession>
<dbReference type="Proteomes" id="UP001164746">
    <property type="component" value="Chromosome 7"/>
</dbReference>
<keyword evidence="2" id="KW-1185">Reference proteome</keyword>
<proteinExistence type="predicted"/>
<dbReference type="EMBL" id="CP111018">
    <property type="protein sequence ID" value="WAR10934.1"/>
    <property type="molecule type" value="Genomic_DNA"/>
</dbReference>
<gene>
    <name evidence="1" type="ORF">MAR_036010</name>
</gene>
<name>A0ABY7EPA4_MYAAR</name>